<protein>
    <submittedName>
        <fullName evidence="1">Uncharacterized protein</fullName>
    </submittedName>
</protein>
<name>A0A095Y610_9CORY</name>
<gene>
    <name evidence="1" type="ORF">HMPREF1650_03730</name>
</gene>
<dbReference type="Proteomes" id="UP000029548">
    <property type="component" value="Unassembled WGS sequence"/>
</dbReference>
<evidence type="ECO:0000313" key="2">
    <source>
        <dbReference type="Proteomes" id="UP000029548"/>
    </source>
</evidence>
<comment type="caution">
    <text evidence="1">The sequence shown here is derived from an EMBL/GenBank/DDBJ whole genome shotgun (WGS) entry which is preliminary data.</text>
</comment>
<dbReference type="EMBL" id="JRNE01000039">
    <property type="protein sequence ID" value="KGF17481.1"/>
    <property type="molecule type" value="Genomic_DNA"/>
</dbReference>
<reference evidence="1 2" key="1">
    <citation type="submission" date="2014-07" db="EMBL/GenBank/DDBJ databases">
        <authorList>
            <person name="McCorrison J."/>
            <person name="Sanka R."/>
            <person name="Torralba M."/>
            <person name="Gillis M."/>
            <person name="Haft D.H."/>
            <person name="Methe B."/>
            <person name="Sutton G."/>
            <person name="Nelson K.E."/>
        </authorList>
    </citation>
    <scope>NUCLEOTIDE SEQUENCE [LARGE SCALE GENOMIC DNA]</scope>
    <source>
        <strain evidence="1 2">DNF00450</strain>
    </source>
</reference>
<organism evidence="1 2">
    <name type="scientific">Corynebacterium freneyi DNF00450</name>
    <dbReference type="NCBI Taxonomy" id="1287475"/>
    <lineage>
        <taxon>Bacteria</taxon>
        <taxon>Bacillati</taxon>
        <taxon>Actinomycetota</taxon>
        <taxon>Actinomycetes</taxon>
        <taxon>Mycobacteriales</taxon>
        <taxon>Corynebacteriaceae</taxon>
        <taxon>Corynebacterium</taxon>
    </lineage>
</organism>
<sequence>MTQDTVQQNIIATLQRLGLELRNPAAICAGEYEAYFILTAKDDDYRPAFSHVLAYDTEMIEEDDSYTGWVHDWARATGKQDRVTDVAAHVDFDDEGPSWLTYRLDGRDVRLEFTQEGDWLDPDVYDRVLKDFGTIPGRTRLFVDSGQSGVYIWVPDDNVAEFTELIPDAVVA</sequence>
<dbReference type="AlphaFoldDB" id="A0A095Y610"/>
<proteinExistence type="predicted"/>
<dbReference type="RefSeq" id="WP_035121023.1">
    <property type="nucleotide sequence ID" value="NZ_JRNE01000039.1"/>
</dbReference>
<evidence type="ECO:0000313" key="1">
    <source>
        <dbReference type="EMBL" id="KGF17481.1"/>
    </source>
</evidence>
<accession>A0A095Y610</accession>